<evidence type="ECO:0000313" key="3">
    <source>
        <dbReference type="Proteomes" id="UP000238701"/>
    </source>
</evidence>
<dbReference type="EMBL" id="OMOD01000188">
    <property type="protein sequence ID" value="SPF48868.1"/>
    <property type="molecule type" value="Genomic_DNA"/>
</dbReference>
<sequence>MDKEISRRQFLEKIGLGTAAGTSLLLLKDVANARPGTELIPSRTLGRTGAKVSILAFGCGSRFLMYKDEESASAILNHAIDLGITYLDTAYAYGDGQSETRVGKVMASRRNDVWLATKIPDRTRDEFLRRLQGSLKRLQTDHVDLVHIHSLGQADDLAKIEAPDGALKGLMEAREQKMARFAGMTSHTNGEVMAKAIERHDLDCVQMALNASRNGRFEELALPAANARNLGVIAMKVTGQEFLVGDGPGKADMNSLLRYSMSLPVTTAVVGMPRPEMLAHNVETARSFSPLNDQEKERLRQQLGPFREGLEKRLVGHLDGPTANPEIFLA</sequence>
<dbReference type="PROSITE" id="PS51318">
    <property type="entry name" value="TAT"/>
    <property type="match status" value="1"/>
</dbReference>
<proteinExistence type="predicted"/>
<feature type="domain" description="NADP-dependent oxidoreductase" evidence="1">
    <location>
        <begin position="66"/>
        <end position="248"/>
    </location>
</feature>
<dbReference type="PANTHER" id="PTHR43312:SF1">
    <property type="entry name" value="NADP-DEPENDENT OXIDOREDUCTASE DOMAIN-CONTAINING PROTEIN"/>
    <property type="match status" value="1"/>
</dbReference>
<organism evidence="2 3">
    <name type="scientific">Candidatus Sulfotelmatobacter kueseliae</name>
    <dbReference type="NCBI Taxonomy" id="2042962"/>
    <lineage>
        <taxon>Bacteria</taxon>
        <taxon>Pseudomonadati</taxon>
        <taxon>Acidobacteriota</taxon>
        <taxon>Terriglobia</taxon>
        <taxon>Terriglobales</taxon>
        <taxon>Candidatus Korobacteraceae</taxon>
        <taxon>Candidatus Sulfotelmatobacter</taxon>
    </lineage>
</organism>
<dbReference type="Pfam" id="PF00248">
    <property type="entry name" value="Aldo_ket_red"/>
    <property type="match status" value="1"/>
</dbReference>
<dbReference type="CDD" id="cd19100">
    <property type="entry name" value="AKR_unchar"/>
    <property type="match status" value="1"/>
</dbReference>
<dbReference type="InterPro" id="IPR036812">
    <property type="entry name" value="NAD(P)_OxRdtase_dom_sf"/>
</dbReference>
<dbReference type="AlphaFoldDB" id="A0A2U3LAE4"/>
<accession>A0A2U3LAE4</accession>
<dbReference type="PANTHER" id="PTHR43312">
    <property type="entry name" value="D-THREO-ALDOSE 1-DEHYDROGENASE"/>
    <property type="match status" value="1"/>
</dbReference>
<dbReference type="InterPro" id="IPR023210">
    <property type="entry name" value="NADP_OxRdtase_dom"/>
</dbReference>
<name>A0A2U3LAE4_9BACT</name>
<dbReference type="InterPro" id="IPR053135">
    <property type="entry name" value="AKR2_Oxidoreductase"/>
</dbReference>
<dbReference type="Proteomes" id="UP000238701">
    <property type="component" value="Unassembled WGS sequence"/>
</dbReference>
<evidence type="ECO:0000313" key="2">
    <source>
        <dbReference type="EMBL" id="SPF48868.1"/>
    </source>
</evidence>
<gene>
    <name evidence="2" type="ORF">SBA1_90004</name>
</gene>
<dbReference type="SUPFAM" id="SSF51430">
    <property type="entry name" value="NAD(P)-linked oxidoreductase"/>
    <property type="match status" value="1"/>
</dbReference>
<dbReference type="Gene3D" id="3.20.20.100">
    <property type="entry name" value="NADP-dependent oxidoreductase domain"/>
    <property type="match status" value="1"/>
</dbReference>
<reference evidence="3" key="1">
    <citation type="submission" date="2018-02" db="EMBL/GenBank/DDBJ databases">
        <authorList>
            <person name="Hausmann B."/>
        </authorList>
    </citation>
    <scope>NUCLEOTIDE SEQUENCE [LARGE SCALE GENOMIC DNA]</scope>
    <source>
        <strain evidence="3">Peat soil MAG SbA1</strain>
    </source>
</reference>
<protein>
    <submittedName>
        <fullName evidence="2">Aldo/keto reductase</fullName>
    </submittedName>
</protein>
<dbReference type="InterPro" id="IPR006311">
    <property type="entry name" value="TAT_signal"/>
</dbReference>
<evidence type="ECO:0000259" key="1">
    <source>
        <dbReference type="Pfam" id="PF00248"/>
    </source>
</evidence>
<dbReference type="OrthoDB" id="9773828at2"/>